<keyword evidence="2" id="KW-0125">Carotenoid biosynthesis</keyword>
<comment type="pathway">
    <text evidence="1">Carotenoid biosynthesis.</text>
</comment>
<dbReference type="InterPro" id="IPR036188">
    <property type="entry name" value="FAD/NAD-bd_sf"/>
</dbReference>
<dbReference type="AlphaFoldDB" id="A0A2R4WZS2"/>
<name>A0A2R4WZS2_9EURY</name>
<gene>
    <name evidence="5" type="ORF">HARCEL1_04560</name>
</gene>
<dbReference type="PANTHER" id="PTHR43734:SF1">
    <property type="entry name" value="PHYTOENE DESATURASE"/>
    <property type="match status" value="1"/>
</dbReference>
<dbReference type="Gene3D" id="3.50.50.60">
    <property type="entry name" value="FAD/NAD(P)-binding domain"/>
    <property type="match status" value="2"/>
</dbReference>
<dbReference type="PROSITE" id="PS51257">
    <property type="entry name" value="PROKAR_LIPOPROTEIN"/>
    <property type="match status" value="1"/>
</dbReference>
<dbReference type="EMBL" id="CP028858">
    <property type="protein sequence ID" value="AWB27030.1"/>
    <property type="molecule type" value="Genomic_DNA"/>
</dbReference>
<dbReference type="GO" id="GO:0016491">
    <property type="term" value="F:oxidoreductase activity"/>
    <property type="evidence" value="ECO:0007669"/>
    <property type="project" value="UniProtKB-KW"/>
</dbReference>
<accession>A0A2R4WZS2</accession>
<dbReference type="InterPro" id="IPR014105">
    <property type="entry name" value="Carotenoid/retinoid_OxRdtase"/>
</dbReference>
<keyword evidence="3" id="KW-0560">Oxidoreductase</keyword>
<dbReference type="GO" id="GO:0016117">
    <property type="term" value="P:carotenoid biosynthetic process"/>
    <property type="evidence" value="ECO:0007669"/>
    <property type="project" value="UniProtKB-KW"/>
</dbReference>
<keyword evidence="6" id="KW-1185">Reference proteome</keyword>
<dbReference type="Proteomes" id="UP000244727">
    <property type="component" value="Chromosome"/>
</dbReference>
<organism evidence="5 6">
    <name type="scientific">Halococcoides cellulosivorans</name>
    <dbReference type="NCBI Taxonomy" id="1679096"/>
    <lineage>
        <taxon>Archaea</taxon>
        <taxon>Methanobacteriati</taxon>
        <taxon>Methanobacteriota</taxon>
        <taxon>Stenosarchaea group</taxon>
        <taxon>Halobacteria</taxon>
        <taxon>Halobacteriales</taxon>
        <taxon>Haloarculaceae</taxon>
        <taxon>Halococcoides</taxon>
    </lineage>
</organism>
<proteinExistence type="predicted"/>
<dbReference type="NCBIfam" id="TIGR02734">
    <property type="entry name" value="crtI_fam"/>
    <property type="match status" value="1"/>
</dbReference>
<dbReference type="Pfam" id="PF01593">
    <property type="entry name" value="Amino_oxidase"/>
    <property type="match status" value="1"/>
</dbReference>
<protein>
    <submittedName>
        <fullName evidence="5">Phytoene desaturase</fullName>
    </submittedName>
</protein>
<dbReference type="GeneID" id="36511753"/>
<feature type="domain" description="Amine oxidase" evidence="4">
    <location>
        <begin position="17"/>
        <end position="494"/>
    </location>
</feature>
<evidence type="ECO:0000259" key="4">
    <source>
        <dbReference type="Pfam" id="PF01593"/>
    </source>
</evidence>
<dbReference type="RefSeq" id="WP_108381399.1">
    <property type="nucleotide sequence ID" value="NZ_CP028858.1"/>
</dbReference>
<dbReference type="KEGG" id="harc:HARCEL1_04560"/>
<sequence>MSQTRDRSAVVVGGGFGGLSAACYLADAGVEVTLLEKNDQVGGRASRLDREGFVFDMGPSWYMMPGVYERFFAAFGREPTDYYTLDQLDPNYRVFFTDGDRLELRPDRAANHALFESYEDGAGDALDAYLDTAKQHYEQSMESIIYVDRPTWRDWLDPELMGTLSLGLQLFRSMDSYVESTFEHQKLRQIMQYTLTFLGVAPSRAPAIYSMISHVDFDLGVYYPQPVDGGPGGIGAVVDAVTDLAGELGVTIETDQEVTAIDTEGGLTVQTADRSVAADAVVVNADYAHVERELLDPADRQYDEAYWESRTYAPSSYVLYLGVEGATPELAHHTLIMPTDWDDHFEALFDDPAWPEEPAYYLCVPSKSDDSVAPEGHSNLFALVPIAAGLDDTPEIREQYREMILDDIATHADIDLRDRIVVEEDFCLSEFTERYNATQGTAMGLAHTRRQTGPLRPDNRSSAVEDLYYAGGYTTPGVGVPMCLISGEHAAQAALDRWR</sequence>
<evidence type="ECO:0000256" key="3">
    <source>
        <dbReference type="ARBA" id="ARBA00023002"/>
    </source>
</evidence>
<dbReference type="SUPFAM" id="SSF51905">
    <property type="entry name" value="FAD/NAD(P)-binding domain"/>
    <property type="match status" value="1"/>
</dbReference>
<evidence type="ECO:0000256" key="1">
    <source>
        <dbReference type="ARBA" id="ARBA00004829"/>
    </source>
</evidence>
<evidence type="ECO:0000313" key="5">
    <source>
        <dbReference type="EMBL" id="AWB27030.1"/>
    </source>
</evidence>
<dbReference type="InterPro" id="IPR002937">
    <property type="entry name" value="Amino_oxidase"/>
</dbReference>
<evidence type="ECO:0000313" key="6">
    <source>
        <dbReference type="Proteomes" id="UP000244727"/>
    </source>
</evidence>
<reference evidence="5 6" key="1">
    <citation type="submission" date="2018-04" db="EMBL/GenBank/DDBJ databases">
        <title>Halococcoides cellulosivorans gen. nov., sp. nov., an extremely halophilic cellulose-utilizing haloarchaeon from hypersaline lakes.</title>
        <authorList>
            <person name="Sorokin D.Y."/>
            <person name="Toshchakov S.V."/>
            <person name="Samarov N.I."/>
            <person name="Korzhenkov A."/>
            <person name="Kublanov I.V."/>
        </authorList>
    </citation>
    <scope>NUCLEOTIDE SEQUENCE [LARGE SCALE GENOMIC DNA]</scope>
    <source>
        <strain evidence="5 6">HArcel1</strain>
    </source>
</reference>
<evidence type="ECO:0000256" key="2">
    <source>
        <dbReference type="ARBA" id="ARBA00022746"/>
    </source>
</evidence>
<dbReference type="PANTHER" id="PTHR43734">
    <property type="entry name" value="PHYTOENE DESATURASE"/>
    <property type="match status" value="1"/>
</dbReference>